<accession>A0A8R1UNF2</accession>
<protein>
    <submittedName>
        <fullName evidence="1">Uncharacterized protein</fullName>
    </submittedName>
</protein>
<gene>
    <name evidence="1" type="primary">WBGene00272938</name>
</gene>
<organism evidence="1 2">
    <name type="scientific">Pristionchus pacificus</name>
    <name type="common">Parasitic nematode worm</name>
    <dbReference type="NCBI Taxonomy" id="54126"/>
    <lineage>
        <taxon>Eukaryota</taxon>
        <taxon>Metazoa</taxon>
        <taxon>Ecdysozoa</taxon>
        <taxon>Nematoda</taxon>
        <taxon>Chromadorea</taxon>
        <taxon>Rhabditida</taxon>
        <taxon>Rhabditina</taxon>
        <taxon>Diplogasteromorpha</taxon>
        <taxon>Diplogasteroidea</taxon>
        <taxon>Neodiplogasteridae</taxon>
        <taxon>Pristionchus</taxon>
    </lineage>
</organism>
<evidence type="ECO:0000313" key="2">
    <source>
        <dbReference type="Proteomes" id="UP000005239"/>
    </source>
</evidence>
<name>A0A2A6C7Q0_PRIPA</name>
<keyword evidence="2" id="KW-1185">Reference proteome</keyword>
<reference evidence="2" key="1">
    <citation type="journal article" date="2008" name="Nat. Genet.">
        <title>The Pristionchus pacificus genome provides a unique perspective on nematode lifestyle and parasitism.</title>
        <authorList>
            <person name="Dieterich C."/>
            <person name="Clifton S.W."/>
            <person name="Schuster L.N."/>
            <person name="Chinwalla A."/>
            <person name="Delehaunty K."/>
            <person name="Dinkelacker I."/>
            <person name="Fulton L."/>
            <person name="Fulton R."/>
            <person name="Godfrey J."/>
            <person name="Minx P."/>
            <person name="Mitreva M."/>
            <person name="Roeseler W."/>
            <person name="Tian H."/>
            <person name="Witte H."/>
            <person name="Yang S.P."/>
            <person name="Wilson R.K."/>
            <person name="Sommer R.J."/>
        </authorList>
    </citation>
    <scope>NUCLEOTIDE SEQUENCE [LARGE SCALE GENOMIC DNA]</scope>
    <source>
        <strain evidence="2">PS312</strain>
    </source>
</reference>
<reference evidence="1" key="2">
    <citation type="submission" date="2022-06" db="UniProtKB">
        <authorList>
            <consortium name="EnsemblMetazoa"/>
        </authorList>
    </citation>
    <scope>IDENTIFICATION</scope>
    <source>
        <strain evidence="1">PS312</strain>
    </source>
</reference>
<proteinExistence type="predicted"/>
<dbReference type="AlphaFoldDB" id="A0A2A6C7Q0"/>
<accession>A0A2A6C7Q0</accession>
<dbReference type="Proteomes" id="UP000005239">
    <property type="component" value="Unassembled WGS sequence"/>
</dbReference>
<dbReference type="EnsemblMetazoa" id="PPA34569.1">
    <property type="protein sequence ID" value="PPA34569.1"/>
    <property type="gene ID" value="WBGene00272938"/>
</dbReference>
<evidence type="ECO:0000313" key="1">
    <source>
        <dbReference type="EnsemblMetazoa" id="PPA34569.1"/>
    </source>
</evidence>
<sequence>MRPGESMHADIAPLSLSLSSPSDPSLTLSLVVNVSLWALSESRCLYRALLHPTGKRRRRRHRATQKKEG</sequence>